<dbReference type="SUPFAM" id="SSF55347">
    <property type="entry name" value="Glyceraldehyde-3-phosphate dehydrogenase-like, C-terminal domain"/>
    <property type="match status" value="1"/>
</dbReference>
<dbReference type="EMBL" id="CP034463">
    <property type="protein sequence ID" value="AZP22352.1"/>
    <property type="molecule type" value="Genomic_DNA"/>
</dbReference>
<dbReference type="Proteomes" id="UP000280197">
    <property type="component" value="Chromosome"/>
</dbReference>
<keyword evidence="5" id="KW-1185">Reference proteome</keyword>
<dbReference type="GO" id="GO:0000166">
    <property type="term" value="F:nucleotide binding"/>
    <property type="evidence" value="ECO:0007669"/>
    <property type="project" value="InterPro"/>
</dbReference>
<evidence type="ECO:0000256" key="1">
    <source>
        <dbReference type="ARBA" id="ARBA00023002"/>
    </source>
</evidence>
<dbReference type="InterPro" id="IPR000683">
    <property type="entry name" value="Gfo/Idh/MocA-like_OxRdtase_N"/>
</dbReference>
<dbReference type="Pfam" id="PF01408">
    <property type="entry name" value="GFO_IDH_MocA"/>
    <property type="match status" value="1"/>
</dbReference>
<dbReference type="PANTHER" id="PTHR43818:SF11">
    <property type="entry name" value="BCDNA.GH03377"/>
    <property type="match status" value="1"/>
</dbReference>
<protein>
    <submittedName>
        <fullName evidence="4">Gfo/Idh/MocA family oxidoreductase</fullName>
    </submittedName>
</protein>
<dbReference type="AlphaFoldDB" id="A0A3S9IDD5"/>
<sequence>MTEPIRVGVIGAGTERGWARTAHLPALAALPEYELTAVATTRAGSARRAAEQYGAAHAFTDPARLSGHAEVDLVVVAVKTPDHADLVLPALEAGKHVYCEWPLGRTTKEAEVMAEAARRAGVHAAVGLQARHAPAARHARRLLTSGAIGRVTAANVFATRAKGAGGTVTSDAVYTLDRRAGAGTLEVAGGHTLDLLEFLCGSVGRLWASLSVQQPRLTVSDTAESVGVTSADHLVIGGFLVTGVPVSVHVHDGKAGHARTRLEFSGTRGTLTLVSEGPGAGHGIQISDIRLYEDKSAATDGRQEVAVPPDCRTAVDVPDTAVRNVAELYAALARDIRGGSHTVPDFETGLRLHRLLDTVRSADQAAASQVREV</sequence>
<dbReference type="Gene3D" id="3.40.50.720">
    <property type="entry name" value="NAD(P)-binding Rossmann-like Domain"/>
    <property type="match status" value="1"/>
</dbReference>
<dbReference type="Pfam" id="PF22685">
    <property type="entry name" value="Gal80p_C-like"/>
    <property type="match status" value="1"/>
</dbReference>
<dbReference type="KEGG" id="saqu:EJC51_43475"/>
<evidence type="ECO:0000259" key="2">
    <source>
        <dbReference type="Pfam" id="PF01408"/>
    </source>
</evidence>
<evidence type="ECO:0000313" key="5">
    <source>
        <dbReference type="Proteomes" id="UP000280197"/>
    </source>
</evidence>
<dbReference type="Gene3D" id="3.30.360.10">
    <property type="entry name" value="Dihydrodipicolinate Reductase, domain 2"/>
    <property type="match status" value="1"/>
</dbReference>
<organism evidence="4 5">
    <name type="scientific">Streptomyces aquilus</name>
    <dbReference type="NCBI Taxonomy" id="2548456"/>
    <lineage>
        <taxon>Bacteria</taxon>
        <taxon>Bacillati</taxon>
        <taxon>Actinomycetota</taxon>
        <taxon>Actinomycetes</taxon>
        <taxon>Kitasatosporales</taxon>
        <taxon>Streptomycetaceae</taxon>
        <taxon>Streptomyces</taxon>
    </lineage>
</organism>
<dbReference type="InterPro" id="IPR050463">
    <property type="entry name" value="Gfo/Idh/MocA_oxidrdct_glycsds"/>
</dbReference>
<reference evidence="4 5" key="1">
    <citation type="submission" date="2018-12" db="EMBL/GenBank/DDBJ databases">
        <authorList>
            <person name="Li K."/>
        </authorList>
    </citation>
    <scope>NUCLEOTIDE SEQUENCE [LARGE SCALE GENOMIC DNA]</scope>
    <source>
        <strain evidence="5">CR22</strain>
    </source>
</reference>
<accession>A0A3S9IDD5</accession>
<dbReference type="InterPro" id="IPR036291">
    <property type="entry name" value="NAD(P)-bd_dom_sf"/>
</dbReference>
<dbReference type="RefSeq" id="WP_126276154.1">
    <property type="nucleotide sequence ID" value="NZ_CP034463.1"/>
</dbReference>
<dbReference type="PANTHER" id="PTHR43818">
    <property type="entry name" value="BCDNA.GH03377"/>
    <property type="match status" value="1"/>
</dbReference>
<dbReference type="InterPro" id="IPR055080">
    <property type="entry name" value="Gal80p-like_C"/>
</dbReference>
<feature type="domain" description="Gfo/Idh/MocA-like oxidoreductase N-terminal" evidence="2">
    <location>
        <begin position="5"/>
        <end position="127"/>
    </location>
</feature>
<gene>
    <name evidence="4" type="ORF">EJC51_43475</name>
</gene>
<dbReference type="SUPFAM" id="SSF51735">
    <property type="entry name" value="NAD(P)-binding Rossmann-fold domains"/>
    <property type="match status" value="1"/>
</dbReference>
<name>A0A3S9IDD5_9ACTN</name>
<evidence type="ECO:0000313" key="4">
    <source>
        <dbReference type="EMBL" id="AZP22352.1"/>
    </source>
</evidence>
<evidence type="ECO:0000259" key="3">
    <source>
        <dbReference type="Pfam" id="PF22685"/>
    </source>
</evidence>
<feature type="domain" description="Gal80p-like C-terminal" evidence="3">
    <location>
        <begin position="134"/>
        <end position="273"/>
    </location>
</feature>
<dbReference type="GO" id="GO:0016491">
    <property type="term" value="F:oxidoreductase activity"/>
    <property type="evidence" value="ECO:0007669"/>
    <property type="project" value="UniProtKB-KW"/>
</dbReference>
<proteinExistence type="predicted"/>
<keyword evidence="1" id="KW-0560">Oxidoreductase</keyword>